<dbReference type="GeneID" id="20247999"/>
<reference evidence="1 2" key="1">
    <citation type="journal article" date="2013" name="Nature">
        <title>Insights into bilaterian evolution from three spiralian genomes.</title>
        <authorList>
            <person name="Simakov O."/>
            <person name="Marletaz F."/>
            <person name="Cho S.J."/>
            <person name="Edsinger-Gonzales E."/>
            <person name="Havlak P."/>
            <person name="Hellsten U."/>
            <person name="Kuo D.H."/>
            <person name="Larsson T."/>
            <person name="Lv J."/>
            <person name="Arendt D."/>
            <person name="Savage R."/>
            <person name="Osoegawa K."/>
            <person name="de Jong P."/>
            <person name="Grimwood J."/>
            <person name="Chapman J.A."/>
            <person name="Shapiro H."/>
            <person name="Aerts A."/>
            <person name="Otillar R.P."/>
            <person name="Terry A.Y."/>
            <person name="Boore J.L."/>
            <person name="Grigoriev I.V."/>
            <person name="Lindberg D.R."/>
            <person name="Seaver E.C."/>
            <person name="Weisblat D.A."/>
            <person name="Putnam N.H."/>
            <person name="Rokhsar D.S."/>
        </authorList>
    </citation>
    <scope>NUCLEOTIDE SEQUENCE [LARGE SCALE GENOMIC DNA]</scope>
</reference>
<dbReference type="KEGG" id="lgi:LOTGIDRAFT_229424"/>
<dbReference type="AlphaFoldDB" id="V3ZM82"/>
<evidence type="ECO:0000313" key="1">
    <source>
        <dbReference type="EMBL" id="ESO85402.1"/>
    </source>
</evidence>
<accession>V3ZM82</accession>
<keyword evidence="2" id="KW-1185">Reference proteome</keyword>
<sequence length="285" mass="31527">MLDYTNAPAHLISPLCVDTNIDYTLDMNRFPGLNDPECMQQLALLPPSYSSSSESEVPVPRVCELCGNLIPYTTVLSQPCGFCVYYGLIDDSADSEEVNTSTDELFSLIASCDIDTEVESSKSSGEVQSMFEDFISSDSDISNTCQDTSICVTNVLSSPLPKLSPLSPIQTTELDSLFEKDTSCENCEQEVPSVNDLDVTFGDVLVDTSCIIEDLVHNGGLYSPAVHDTSRRKRKLSEESESKSFRKRQRSLDEMEDILLNCFGDFGHLNTMCSTDRNDVMTRFS</sequence>
<dbReference type="EMBL" id="KB203274">
    <property type="protein sequence ID" value="ESO85402.1"/>
    <property type="molecule type" value="Genomic_DNA"/>
</dbReference>
<dbReference type="CTD" id="20247999"/>
<protein>
    <submittedName>
        <fullName evidence="1">Uncharacterized protein</fullName>
    </submittedName>
</protein>
<dbReference type="OrthoDB" id="6053305at2759"/>
<dbReference type="Proteomes" id="UP000030746">
    <property type="component" value="Unassembled WGS sequence"/>
</dbReference>
<evidence type="ECO:0000313" key="2">
    <source>
        <dbReference type="Proteomes" id="UP000030746"/>
    </source>
</evidence>
<proteinExistence type="predicted"/>
<name>V3ZM82_LOTGI</name>
<dbReference type="RefSeq" id="XP_009063649.1">
    <property type="nucleotide sequence ID" value="XM_009065401.1"/>
</dbReference>
<dbReference type="HOGENOM" id="CLU_977576_0_0_1"/>
<organism evidence="1 2">
    <name type="scientific">Lottia gigantea</name>
    <name type="common">Giant owl limpet</name>
    <dbReference type="NCBI Taxonomy" id="225164"/>
    <lineage>
        <taxon>Eukaryota</taxon>
        <taxon>Metazoa</taxon>
        <taxon>Spiralia</taxon>
        <taxon>Lophotrochozoa</taxon>
        <taxon>Mollusca</taxon>
        <taxon>Gastropoda</taxon>
        <taxon>Patellogastropoda</taxon>
        <taxon>Lottioidea</taxon>
        <taxon>Lottiidae</taxon>
        <taxon>Lottia</taxon>
    </lineage>
</organism>
<gene>
    <name evidence="1" type="ORF">LOTGIDRAFT_229424</name>
</gene>